<accession>A0AAV2KU69</accession>
<dbReference type="InterPro" id="IPR013877">
    <property type="entry name" value="YAP-bd/ALF4/Glomulin"/>
</dbReference>
<dbReference type="EMBL" id="OZ035824">
    <property type="protein sequence ID" value="CAL1593174.1"/>
    <property type="molecule type" value="Genomic_DNA"/>
</dbReference>
<keyword evidence="2" id="KW-1185">Reference proteome</keyword>
<reference evidence="1 2" key="1">
    <citation type="submission" date="2024-04" db="EMBL/GenBank/DDBJ databases">
        <authorList>
            <person name="Waldvogel A.-M."/>
            <person name="Schoenle A."/>
        </authorList>
    </citation>
    <scope>NUCLEOTIDE SEQUENCE [LARGE SCALE GENOMIC DNA]</scope>
</reference>
<dbReference type="InterPro" id="IPR019516">
    <property type="entry name" value="Glomulin/ALF4"/>
</dbReference>
<evidence type="ECO:0000313" key="1">
    <source>
        <dbReference type="EMBL" id="CAL1593174.1"/>
    </source>
</evidence>
<dbReference type="Pfam" id="PF08568">
    <property type="entry name" value="Kinetochor_Ybp2"/>
    <property type="match status" value="1"/>
</dbReference>
<dbReference type="PANTHER" id="PTHR15430:SF1">
    <property type="entry name" value="GLOMULIN"/>
    <property type="match status" value="1"/>
</dbReference>
<proteinExistence type="predicted"/>
<dbReference type="AlphaFoldDB" id="A0AAV2KU69"/>
<sequence length="585" mass="67227">MNEAQVKDMIQQWRTTPEDNLKLKDYQHFQSIGSACLSQGQTTQLLKFIQDDNNKMIVKSMGCTLLSPLLCQILTREKDQDLCEIAFTYLTQTCCPKKSLQSLMELLKDIDPGAISETIVILTPHLQTVLLRLDTDQASSLGLCLSSLHSQLCRLPVPYSQEQEDPYGLGACCSALAAFTRPFVQKVKLNSSKWVTSKEDEGLRVEILNFCMRSLREPLLEAQLEKSRVSPLWLFANYIMMTLYEVQEPLPELLFFNSLRKYIPNNEQCVESRACVAYLLFVQQISTDSFPAVFSPTFILQGNMQYIDQLLSSKNESYLLKGMELYTKSLETIEDRSLSVKLLELSIFCSVSQKLCCILRECPIKHLKENGLQILQLFIDKLNTEAKHKFFRCMLKTCHHSGIEGFIVKHIRNEVEFSLKSENENKWFLGPELSPLLGLVLGLPQGPETDLLNNMDKIIESLNLLRYLLLRGKELAIHTEVWTELCRLRDKYLKMLRVCLSLSRAYYTSELKSQLEDRKLMAQEIRAAAKDKALLLKIKHKQERVSSLPPEVRHQVLESAMVTFDLMESLIFRIEEITAERIKPM</sequence>
<organism evidence="1 2">
    <name type="scientific">Knipowitschia caucasica</name>
    <name type="common">Caucasian dwarf goby</name>
    <name type="synonym">Pomatoschistus caucasicus</name>
    <dbReference type="NCBI Taxonomy" id="637954"/>
    <lineage>
        <taxon>Eukaryota</taxon>
        <taxon>Metazoa</taxon>
        <taxon>Chordata</taxon>
        <taxon>Craniata</taxon>
        <taxon>Vertebrata</taxon>
        <taxon>Euteleostomi</taxon>
        <taxon>Actinopterygii</taxon>
        <taxon>Neopterygii</taxon>
        <taxon>Teleostei</taxon>
        <taxon>Neoteleostei</taxon>
        <taxon>Acanthomorphata</taxon>
        <taxon>Gobiaria</taxon>
        <taxon>Gobiiformes</taxon>
        <taxon>Gobioidei</taxon>
        <taxon>Gobiidae</taxon>
        <taxon>Gobiinae</taxon>
        <taxon>Knipowitschia</taxon>
    </lineage>
</organism>
<dbReference type="PANTHER" id="PTHR15430">
    <property type="entry name" value="GLOMULIN"/>
    <property type="match status" value="1"/>
</dbReference>
<evidence type="ECO:0008006" key="3">
    <source>
        <dbReference type="Google" id="ProtNLM"/>
    </source>
</evidence>
<dbReference type="Proteomes" id="UP001497482">
    <property type="component" value="Chromosome 2"/>
</dbReference>
<dbReference type="GO" id="GO:0055105">
    <property type="term" value="F:ubiquitin-protein transferase inhibitor activity"/>
    <property type="evidence" value="ECO:0007669"/>
    <property type="project" value="TreeGrafter"/>
</dbReference>
<protein>
    <recommendedName>
        <fullName evidence="3">Glomulin</fullName>
    </recommendedName>
</protein>
<name>A0AAV2KU69_KNICA</name>
<gene>
    <name evidence="1" type="ORF">KC01_LOCUS22317</name>
</gene>
<evidence type="ECO:0000313" key="2">
    <source>
        <dbReference type="Proteomes" id="UP001497482"/>
    </source>
</evidence>
<dbReference type="GO" id="GO:0005737">
    <property type="term" value="C:cytoplasm"/>
    <property type="evidence" value="ECO:0007669"/>
    <property type="project" value="TreeGrafter"/>
</dbReference>